<evidence type="ECO:0000256" key="1">
    <source>
        <dbReference type="SAM" id="MobiDB-lite"/>
    </source>
</evidence>
<accession>S8C145</accession>
<dbReference type="AlphaFoldDB" id="S8C145"/>
<comment type="caution">
    <text evidence="2">The sequence shown here is derived from an EMBL/GenBank/DDBJ whole genome shotgun (WGS) entry which is preliminary data.</text>
</comment>
<evidence type="ECO:0000313" key="3">
    <source>
        <dbReference type="Proteomes" id="UP000015100"/>
    </source>
</evidence>
<gene>
    <name evidence="2" type="ORF">H072_663</name>
</gene>
<name>S8C145_DACHA</name>
<proteinExistence type="predicted"/>
<keyword evidence="3" id="KW-1185">Reference proteome</keyword>
<sequence>MVCEYALFTFPGCGCPALVPMQFCPHHLDPNNPMYAPDPETLKNPARITMLFKGPVEPLNRDDYLDMVRLYNDPLLNKRTYKREEKLRLRRFRDNKMIEELQLTEKKFSDGTTLPTLGFHTKICRYHVIYPKCVDIRVINVSEPFFPFLEENCFSHSDYIKKDNSAVGWGIYPEKVPEYFKEPFQVRYDRALEEAEKSRDQEERARKNDEAANRYLYGNEDGDEDEEESEDSQNSGGSQYINSEQSDSDDEEEPPKATDDATKGKAQGKAKRPQNPNPENKEEQAQMPNPENQGKQTKKPQQPKLENKKQQATTNQPQKLNPKKDTEAKNKKKKPPKKKTTKNTDSAYRYSEGEEEDSDEYEQPRKHKAKADNKGKQKETATEHERPAATTTPKNKNKTKKPQPLSKEFVSTEDDISNSNLELEYSSSIEEIAESDYTPSASPRSQEQESTPKNPKNQKVTESQQRQTPKNSRIQEMSMQSEEGTEQSGITDEGTQTGEESVTNEEDDSYTGEQIQENGRKNQTGNEWPQKTNKNQEVRENKTESSKDYESEDDFEENNNYSDGNASVDQQRQLAKKKKVLKHTLRHFQPPSDKPTLETHKKHRLERKKFNELGNTPERTTEELFEAMEITHYREYKYNTIEWITLLSDAIRDGNSLNEGDVLYKLTDGTWETLPNVVDVTDVPTKTNPLPTPHDWYLKRGLRAATKAQGRFMFQYKDISESDFVATLAADRERDEIRSLIGVRRPRPQTTIRKPISDFK</sequence>
<feature type="compositionally biased region" description="Basic and acidic residues" evidence="1">
    <location>
        <begin position="370"/>
        <end position="387"/>
    </location>
</feature>
<dbReference type="OMA" id="HERENQD"/>
<dbReference type="OrthoDB" id="5423719at2759"/>
<dbReference type="HOGENOM" id="CLU_366815_0_0_1"/>
<feature type="compositionally biased region" description="Polar residues" evidence="1">
    <location>
        <begin position="558"/>
        <end position="573"/>
    </location>
</feature>
<dbReference type="Proteomes" id="UP000015100">
    <property type="component" value="Unassembled WGS sequence"/>
</dbReference>
<feature type="compositionally biased region" description="Basic and acidic residues" evidence="1">
    <location>
        <begin position="534"/>
        <end position="549"/>
    </location>
</feature>
<reference evidence="2 3" key="1">
    <citation type="journal article" date="2013" name="PLoS Genet.">
        <title>Genomic mechanisms accounting for the adaptation to parasitism in nematode-trapping fungi.</title>
        <authorList>
            <person name="Meerupati T."/>
            <person name="Andersson K.M."/>
            <person name="Friman E."/>
            <person name="Kumar D."/>
            <person name="Tunlid A."/>
            <person name="Ahren D."/>
        </authorList>
    </citation>
    <scope>NUCLEOTIDE SEQUENCE [LARGE SCALE GENOMIC DNA]</scope>
    <source>
        <strain evidence="2 3">CBS 200.50</strain>
    </source>
</reference>
<feature type="compositionally biased region" description="Basic and acidic residues" evidence="1">
    <location>
        <begin position="254"/>
        <end position="263"/>
    </location>
</feature>
<feature type="compositionally biased region" description="Polar residues" evidence="1">
    <location>
        <begin position="511"/>
        <end position="533"/>
    </location>
</feature>
<dbReference type="STRING" id="1284197.S8C145"/>
<evidence type="ECO:0000313" key="2">
    <source>
        <dbReference type="EMBL" id="EPS45453.1"/>
    </source>
</evidence>
<feature type="compositionally biased region" description="Low complexity" evidence="1">
    <location>
        <begin position="232"/>
        <end position="245"/>
    </location>
</feature>
<feature type="compositionally biased region" description="Acidic residues" evidence="1">
    <location>
        <begin position="220"/>
        <end position="231"/>
    </location>
</feature>
<organism evidence="2 3">
    <name type="scientific">Dactylellina haptotyla (strain CBS 200.50)</name>
    <name type="common">Nematode-trapping fungus</name>
    <name type="synonym">Monacrosporium haptotylum</name>
    <dbReference type="NCBI Taxonomy" id="1284197"/>
    <lineage>
        <taxon>Eukaryota</taxon>
        <taxon>Fungi</taxon>
        <taxon>Dikarya</taxon>
        <taxon>Ascomycota</taxon>
        <taxon>Pezizomycotina</taxon>
        <taxon>Orbiliomycetes</taxon>
        <taxon>Orbiliales</taxon>
        <taxon>Orbiliaceae</taxon>
        <taxon>Dactylellina</taxon>
    </lineage>
</organism>
<protein>
    <submittedName>
        <fullName evidence="2">Uncharacterized protein</fullName>
    </submittedName>
</protein>
<feature type="compositionally biased region" description="Polar residues" evidence="1">
    <location>
        <begin position="310"/>
        <end position="319"/>
    </location>
</feature>
<feature type="compositionally biased region" description="Basic and acidic residues" evidence="1">
    <location>
        <begin position="194"/>
        <end position="212"/>
    </location>
</feature>
<feature type="region of interest" description="Disordered" evidence="1">
    <location>
        <begin position="194"/>
        <end position="576"/>
    </location>
</feature>
<feature type="compositionally biased region" description="Low complexity" evidence="1">
    <location>
        <begin position="293"/>
        <end position="304"/>
    </location>
</feature>
<feature type="compositionally biased region" description="Low complexity" evidence="1">
    <location>
        <begin position="417"/>
        <end position="430"/>
    </location>
</feature>
<dbReference type="EMBL" id="AQGS01000016">
    <property type="protein sequence ID" value="EPS45453.1"/>
    <property type="molecule type" value="Genomic_DNA"/>
</dbReference>
<feature type="compositionally biased region" description="Polar residues" evidence="1">
    <location>
        <begin position="437"/>
        <end position="501"/>
    </location>
</feature>
<reference evidence="3" key="2">
    <citation type="submission" date="2013-04" db="EMBL/GenBank/DDBJ databases">
        <title>Genomic mechanisms accounting for the adaptation to parasitism in nematode-trapping fungi.</title>
        <authorList>
            <person name="Ahren D.G."/>
        </authorList>
    </citation>
    <scope>NUCLEOTIDE SEQUENCE [LARGE SCALE GENOMIC DNA]</scope>
    <source>
        <strain evidence="3">CBS 200.50</strain>
    </source>
</reference>
<feature type="compositionally biased region" description="Basic residues" evidence="1">
    <location>
        <begin position="330"/>
        <end position="341"/>
    </location>
</feature>